<dbReference type="InterPro" id="IPR035897">
    <property type="entry name" value="Toll_tir_struct_dom_sf"/>
</dbReference>
<dbReference type="InterPro" id="IPR003591">
    <property type="entry name" value="Leu-rich_rpt_typical-subtyp"/>
</dbReference>
<feature type="transmembrane region" description="Helical" evidence="20">
    <location>
        <begin position="983"/>
        <end position="1007"/>
    </location>
</feature>
<dbReference type="PROSITE" id="PS51450">
    <property type="entry name" value="LRR"/>
    <property type="match status" value="10"/>
</dbReference>
<comment type="function">
    <text evidence="18">Involved in transvection phenomena (= synapsis-dependent gene expression), where the synaptic pairing of chromosomes carrying genes with which zeste interacts influences the expression of these genes. Zeste binds to DNA and stimulates transcription from a nearby promoter.</text>
</comment>
<keyword evidence="6" id="KW-1003">Cell membrane</keyword>
<feature type="compositionally biased region" description="Pro residues" evidence="19">
    <location>
        <begin position="1200"/>
        <end position="1215"/>
    </location>
</feature>
<dbReference type="FunFam" id="3.80.10.10:FF:000448">
    <property type="entry name" value="Toll-like receptor 7"/>
    <property type="match status" value="1"/>
</dbReference>
<sequence length="1550" mass="176273">MWLQTCAILLVLTGVNAKFEGPEQCTWSADNNNTSNGKFLVICRFRTLDGPGTNLSALPIEGTSKLKIQCSDMLYFASELPSQGLQRLHELVELEINSCKLLSLAPNSLEGLLNLKKLSINTRNANWGTGKTLQLTGSSLSGLRELHSLNLADNNIRNLPDDVFCPLANLHTLNLTRNRIRSSERIGFGDITAPKSGCASSDLQILDLSHNEIRLLPEDSGLSRLRRLQQLDLKYNNISEISGEALTGLVSLRILNLANNRIEMLPQGMFASARELREVHLQNNSLFSLAKGLFHRLEQLLVLDLSGNQLTSSHIDAGTFIGLIRLIVLNLSHNALTRIDGRTFKDLFFLQILDLKNNSIGFIEDNAFLPLYNLHTLNLAENRLNTIGPLLFNGLFVLSKLTLNNNLIVSVDSQAFRNCSDLKELDLSSNALQEVPDAIQELAFLKTLDLGENQINSFKNGSFKNLNQLTGLRLIDNNIGNITKDMLWDLPSLQVLNLAKNKVQSIERGTFERNTQIEAIRLDENYLTDINGVFATLASLLWLNLSKNHLVWFDYAFIPSNLKWLDIHGNFIEHLANYYKIQDDIRVKTLDASHNRITEISPMSVPNSIELLFINNNFIKTVHANTFLDKTNLVRVDMYTNDVVNMDLNSLRISPVPANRSLPEIYMGGNPFHCDCTMEWLQLINNMSSGRQYPRVMDLENVMCRMTHSRGMTHMPLIRAKASDFLCTYETHCFALCHCCDFDACDCEMTCPTNCSCYHDQTWNTNVVDCSGQNVIEIPQRIPMDATEVYLDGNNFKELQNHVFIGRKNMRVLYVNNSGIETIQNRTFNGLNNLQNLHLEDNRIRELKGYEFEHLSQLKELYLQNNLIAHIGNLTLSPLKSLEILRLDGNKLVAFPVWQLSQNLRLTEVTLGNNQWSCRCKFLQELSAWVSDNAAKVVDSSDITCYNMDSKPPQRREIDLNSTACSDYYAGGSVIDSMFISDYLPMAVVTLCIVLLLLLGLVFWFSFRDSARIWLYSRYGVRLCSFRAATAKQCEDRDKLYDGFVCYSPKDEEWVVQSLAVELEPSFQLCLHYRDLPHAAYLQHAAPAVLEAAEASRRVILILTRNFLQTEWSRFELRQALHEALKGRVFKLVILEEGPIPEAELDPELRPYLKTGQRVRWGERRFWEKLRYAMPSVEPRDSRVVANGTHHHTYPEKIKNPPPPSPGLQMFPPPAYTAGMSQEVDDANYSSATTATPSPKPLRRAQEPRPLSDHIYSSIDSDYSTLERGGSSRRGPPWRPQRTKKTDRASAEKKLKAWENIANEFIATLTASILRSTASLKKCYENRKKELRKTLADERKETLLTRGGPPPKIRWNDTDNILLTIMNPRTLVGLKNRFDDDAEESGFISVIHQEPDMYESELHLMVEEDALTNVNLNETFPQLDNTGQPIIIDTNWTYNATKLQQPISVELSKSAATFSNIASQNQENKENIHTNSYKTPKSQSRRRPTTIIKPLTSSEIAKKYDLLMEKRLMLVQGQLKHMEEENAFIIKKRKLEIKLLELELKKKQLN</sequence>
<dbReference type="InterPro" id="IPR050541">
    <property type="entry name" value="LRR_TM_domain-containing"/>
</dbReference>
<evidence type="ECO:0000256" key="10">
    <source>
        <dbReference type="ARBA" id="ARBA00022737"/>
    </source>
</evidence>
<dbReference type="Gene3D" id="3.40.50.10140">
    <property type="entry name" value="Toll/interleukin-1 receptor homology (TIR) domain"/>
    <property type="match status" value="1"/>
</dbReference>
<keyword evidence="16" id="KW-0804">Transcription</keyword>
<feature type="compositionally biased region" description="Polar residues" evidence="19">
    <location>
        <begin position="1228"/>
        <end position="1237"/>
    </location>
</feature>
<dbReference type="Pfam" id="PF13873">
    <property type="entry name" value="Myb_DNA-bind_5"/>
    <property type="match status" value="1"/>
</dbReference>
<dbReference type="SMART" id="SM00255">
    <property type="entry name" value="TIR"/>
    <property type="match status" value="1"/>
</dbReference>
<keyword evidence="10" id="KW-0677">Repeat</keyword>
<evidence type="ECO:0000313" key="23">
    <source>
        <dbReference type="EMBL" id="KAK4883357.1"/>
    </source>
</evidence>
<dbReference type="InterPro" id="IPR000157">
    <property type="entry name" value="TIR_dom"/>
</dbReference>
<dbReference type="SUPFAM" id="SSF52200">
    <property type="entry name" value="Toll/Interleukin receptor TIR domain"/>
    <property type="match status" value="1"/>
</dbReference>
<evidence type="ECO:0000256" key="1">
    <source>
        <dbReference type="ARBA" id="ARBA00004236"/>
    </source>
</evidence>
<evidence type="ECO:0000256" key="16">
    <source>
        <dbReference type="ARBA" id="ARBA00023163"/>
    </source>
</evidence>
<evidence type="ECO:0000313" key="24">
    <source>
        <dbReference type="Proteomes" id="UP001353858"/>
    </source>
</evidence>
<feature type="chain" id="PRO_5042925486" description="Regulatory protein zeste" evidence="21">
    <location>
        <begin position="18"/>
        <end position="1550"/>
    </location>
</feature>
<evidence type="ECO:0000256" key="11">
    <source>
        <dbReference type="ARBA" id="ARBA00022989"/>
    </source>
</evidence>
<evidence type="ECO:0000256" key="21">
    <source>
        <dbReference type="SAM" id="SignalP"/>
    </source>
</evidence>
<evidence type="ECO:0000256" key="4">
    <source>
        <dbReference type="ARBA" id="ARBA00011764"/>
    </source>
</evidence>
<keyword evidence="11 20" id="KW-1133">Transmembrane helix</keyword>
<evidence type="ECO:0000256" key="19">
    <source>
        <dbReference type="SAM" id="MobiDB-lite"/>
    </source>
</evidence>
<dbReference type="SMART" id="SM00369">
    <property type="entry name" value="LRR_TYP"/>
    <property type="match status" value="21"/>
</dbReference>
<evidence type="ECO:0000256" key="14">
    <source>
        <dbReference type="ARBA" id="ARBA00023136"/>
    </source>
</evidence>
<keyword evidence="15" id="KW-1015">Disulfide bond</keyword>
<evidence type="ECO:0000256" key="5">
    <source>
        <dbReference type="ARBA" id="ARBA00016807"/>
    </source>
</evidence>
<reference evidence="24" key="1">
    <citation type="submission" date="2023-01" db="EMBL/GenBank/DDBJ databases">
        <title>Key to firefly adult light organ development and bioluminescence: homeobox transcription factors regulate luciferase expression and transportation to peroxisome.</title>
        <authorList>
            <person name="Fu X."/>
        </authorList>
    </citation>
    <scope>NUCLEOTIDE SEQUENCE [LARGE SCALE GENOMIC DNA]</scope>
</reference>
<feature type="compositionally biased region" description="Low complexity" evidence="19">
    <location>
        <begin position="1253"/>
        <end position="1264"/>
    </location>
</feature>
<evidence type="ECO:0000256" key="20">
    <source>
        <dbReference type="SAM" id="Phobius"/>
    </source>
</evidence>
<keyword evidence="8 20" id="KW-0812">Transmembrane</keyword>
<comment type="subcellular location">
    <subcellularLocation>
        <location evidence="1">Cell membrane</location>
    </subcellularLocation>
    <subcellularLocation>
        <location evidence="2">Membrane</location>
        <topology evidence="2">Single-pass type I membrane protein</topology>
    </subcellularLocation>
</comment>
<keyword evidence="7" id="KW-0433">Leucine-rich repeat</keyword>
<keyword evidence="24" id="KW-1185">Reference proteome</keyword>
<evidence type="ECO:0000256" key="2">
    <source>
        <dbReference type="ARBA" id="ARBA00004479"/>
    </source>
</evidence>
<dbReference type="SMART" id="SM00364">
    <property type="entry name" value="LRR_BAC"/>
    <property type="match status" value="7"/>
</dbReference>
<dbReference type="Gene3D" id="3.80.10.10">
    <property type="entry name" value="Ribonuclease Inhibitor"/>
    <property type="match status" value="6"/>
</dbReference>
<dbReference type="SMART" id="SM00365">
    <property type="entry name" value="LRR_SD22"/>
    <property type="match status" value="9"/>
</dbReference>
<dbReference type="FunFam" id="3.80.10.10:FF:000198">
    <property type="entry name" value="Blast:Protein toll"/>
    <property type="match status" value="1"/>
</dbReference>
<keyword evidence="9 21" id="KW-0732">Signal</keyword>
<feature type="domain" description="TIR" evidence="22">
    <location>
        <begin position="1039"/>
        <end position="1174"/>
    </location>
</feature>
<dbReference type="GO" id="GO:0009653">
    <property type="term" value="P:anatomical structure morphogenesis"/>
    <property type="evidence" value="ECO:0007669"/>
    <property type="project" value="UniProtKB-ARBA"/>
</dbReference>
<dbReference type="PANTHER" id="PTHR24369">
    <property type="entry name" value="ANTIGEN BSP, PUTATIVE-RELATED"/>
    <property type="match status" value="1"/>
</dbReference>
<evidence type="ECO:0000256" key="7">
    <source>
        <dbReference type="ARBA" id="ARBA00022614"/>
    </source>
</evidence>
<feature type="signal peptide" evidence="21">
    <location>
        <begin position="1"/>
        <end position="17"/>
    </location>
</feature>
<dbReference type="Pfam" id="PF01582">
    <property type="entry name" value="TIR"/>
    <property type="match status" value="1"/>
</dbReference>
<evidence type="ECO:0000259" key="22">
    <source>
        <dbReference type="PROSITE" id="PS50104"/>
    </source>
</evidence>
<dbReference type="InterPro" id="IPR028002">
    <property type="entry name" value="Myb_DNA-bind_5"/>
</dbReference>
<evidence type="ECO:0000256" key="13">
    <source>
        <dbReference type="ARBA" id="ARBA00023027"/>
    </source>
</evidence>
<comment type="similarity">
    <text evidence="3">Belongs to the Toll-like receptor family.</text>
</comment>
<evidence type="ECO:0000256" key="15">
    <source>
        <dbReference type="ARBA" id="ARBA00023157"/>
    </source>
</evidence>
<dbReference type="PROSITE" id="PS50104">
    <property type="entry name" value="TIR"/>
    <property type="match status" value="1"/>
</dbReference>
<dbReference type="FunFam" id="3.80.10.10:FF:001438">
    <property type="entry name" value="Uncharacterized protein"/>
    <property type="match status" value="1"/>
</dbReference>
<dbReference type="InterPro" id="IPR032675">
    <property type="entry name" value="LRR_dom_sf"/>
</dbReference>
<dbReference type="GO" id="GO:0048666">
    <property type="term" value="P:neuron development"/>
    <property type="evidence" value="ECO:0007669"/>
    <property type="project" value="UniProtKB-ARBA"/>
</dbReference>
<evidence type="ECO:0000256" key="6">
    <source>
        <dbReference type="ARBA" id="ARBA00022475"/>
    </source>
</evidence>
<dbReference type="InterPro" id="IPR001611">
    <property type="entry name" value="Leu-rich_rpt"/>
</dbReference>
<dbReference type="Pfam" id="PF13855">
    <property type="entry name" value="LRR_8"/>
    <property type="match status" value="7"/>
</dbReference>
<organism evidence="23 24">
    <name type="scientific">Aquatica leii</name>
    <dbReference type="NCBI Taxonomy" id="1421715"/>
    <lineage>
        <taxon>Eukaryota</taxon>
        <taxon>Metazoa</taxon>
        <taxon>Ecdysozoa</taxon>
        <taxon>Arthropoda</taxon>
        <taxon>Hexapoda</taxon>
        <taxon>Insecta</taxon>
        <taxon>Pterygota</taxon>
        <taxon>Neoptera</taxon>
        <taxon>Endopterygota</taxon>
        <taxon>Coleoptera</taxon>
        <taxon>Polyphaga</taxon>
        <taxon>Elateriformia</taxon>
        <taxon>Elateroidea</taxon>
        <taxon>Lampyridae</taxon>
        <taxon>Luciolinae</taxon>
        <taxon>Aquatica</taxon>
    </lineage>
</organism>
<proteinExistence type="inferred from homology"/>
<dbReference type="FunFam" id="3.80.10.10:FF:000355">
    <property type="entry name" value="Toll-like receptor Tollo"/>
    <property type="match status" value="1"/>
</dbReference>
<comment type="caution">
    <text evidence="23">The sequence shown here is derived from an EMBL/GenBank/DDBJ whole genome shotgun (WGS) entry which is preliminary data.</text>
</comment>
<evidence type="ECO:0000256" key="8">
    <source>
        <dbReference type="ARBA" id="ARBA00022692"/>
    </source>
</evidence>
<gene>
    <name evidence="23" type="ORF">RN001_006676</name>
</gene>
<dbReference type="PANTHER" id="PTHR24369:SF211">
    <property type="entry name" value="LEUCINE-RICH REPEAT-CONTAINING PROTEIN 15-LIKE"/>
    <property type="match status" value="1"/>
</dbReference>
<protein>
    <recommendedName>
        <fullName evidence="5">Regulatory protein zeste</fullName>
    </recommendedName>
</protein>
<name>A0AAN7Q5S1_9COLE</name>
<accession>A0AAN7Q5S1</accession>
<dbReference type="GO" id="GO:0005886">
    <property type="term" value="C:plasma membrane"/>
    <property type="evidence" value="ECO:0007669"/>
    <property type="project" value="UniProtKB-SubCell"/>
</dbReference>
<dbReference type="GO" id="GO:0007165">
    <property type="term" value="P:signal transduction"/>
    <property type="evidence" value="ECO:0007669"/>
    <property type="project" value="InterPro"/>
</dbReference>
<keyword evidence="12" id="KW-0805">Transcription regulation</keyword>
<keyword evidence="14 20" id="KW-0472">Membrane</keyword>
<dbReference type="InterPro" id="IPR000372">
    <property type="entry name" value="LRRNT"/>
</dbReference>
<evidence type="ECO:0000256" key="3">
    <source>
        <dbReference type="ARBA" id="ARBA00009634"/>
    </source>
</evidence>
<comment type="subunit">
    <text evidence="4">Self-associates forming complexes of several hundred monomers.</text>
</comment>
<evidence type="ECO:0000256" key="12">
    <source>
        <dbReference type="ARBA" id="ARBA00023015"/>
    </source>
</evidence>
<dbReference type="SUPFAM" id="SSF52058">
    <property type="entry name" value="L domain-like"/>
    <property type="match status" value="3"/>
</dbReference>
<dbReference type="Proteomes" id="UP001353858">
    <property type="component" value="Unassembled WGS sequence"/>
</dbReference>
<evidence type="ECO:0000256" key="17">
    <source>
        <dbReference type="ARBA" id="ARBA00023170"/>
    </source>
</evidence>
<feature type="region of interest" description="Disordered" evidence="19">
    <location>
        <begin position="1181"/>
        <end position="1291"/>
    </location>
</feature>
<evidence type="ECO:0000256" key="18">
    <source>
        <dbReference type="ARBA" id="ARBA00025466"/>
    </source>
</evidence>
<dbReference type="SMART" id="SM00013">
    <property type="entry name" value="LRRNT"/>
    <property type="match status" value="1"/>
</dbReference>
<keyword evidence="13" id="KW-0520">NAD</keyword>
<dbReference type="GO" id="GO:0010556">
    <property type="term" value="P:regulation of macromolecule biosynthetic process"/>
    <property type="evidence" value="ECO:0007669"/>
    <property type="project" value="UniProtKB-ARBA"/>
</dbReference>
<dbReference type="EMBL" id="JARPUR010000002">
    <property type="protein sequence ID" value="KAK4883357.1"/>
    <property type="molecule type" value="Genomic_DNA"/>
</dbReference>
<evidence type="ECO:0000256" key="9">
    <source>
        <dbReference type="ARBA" id="ARBA00022729"/>
    </source>
</evidence>
<keyword evidence="17" id="KW-0675">Receptor</keyword>